<feature type="region of interest" description="Disordered" evidence="1">
    <location>
        <begin position="267"/>
        <end position="295"/>
    </location>
</feature>
<sequence length="440" mass="49536">MVTLSPYAARVVDRINLIGTWLTVVVCIRNFIICYRQYSRTGGRIHLFNMAQVAVNFFHRVLYGIIPLFEITTCAYFPLLVSLWHLAYVLFYIVMFQRLIILEADKNSLWIKIVGILLILIRFADWPYELAARELGTTQPDVMEGDTCWAQWDTGVLILNFVGDALANLFLSGMFVRRLFSHMKSTANKGSPQNQMIEYIARKSLVCLIFTFFVNLAMNLFKVTNFLGTYSDAFTVYFEIIESTLLVEALRVDEQIRSAVGCSHCGRSNQGYDQHDRKNDGAGAGGTTTTTNRQRSKFTSSFDFVPLEERQAGSDPFKRSPSIDRPPQAQPTLASMDTLNTYLFSPGAASQPTRTPANIAATASTQSETSIQSERSIPPQPAHDPSSFITSPLTARKKVTDAPLVGSSPTPSYQQHTPLDTLSNPLIHHREWHNNDYRMF</sequence>
<accession>A0A1X2G5M1</accession>
<protein>
    <submittedName>
        <fullName evidence="3">Uncharacterized protein</fullName>
    </submittedName>
</protein>
<feature type="transmembrane region" description="Helical" evidence="2">
    <location>
        <begin position="75"/>
        <end position="95"/>
    </location>
</feature>
<feature type="transmembrane region" description="Helical" evidence="2">
    <location>
        <begin position="157"/>
        <end position="180"/>
    </location>
</feature>
<keyword evidence="2" id="KW-0472">Membrane</keyword>
<evidence type="ECO:0000313" key="3">
    <source>
        <dbReference type="EMBL" id="ORX45684.1"/>
    </source>
</evidence>
<feature type="transmembrane region" description="Helical" evidence="2">
    <location>
        <begin position="15"/>
        <end position="35"/>
    </location>
</feature>
<dbReference type="OrthoDB" id="2283394at2759"/>
<evidence type="ECO:0000256" key="2">
    <source>
        <dbReference type="SAM" id="Phobius"/>
    </source>
</evidence>
<keyword evidence="4" id="KW-1185">Reference proteome</keyword>
<comment type="caution">
    <text evidence="3">The sequence shown here is derived from an EMBL/GenBank/DDBJ whole genome shotgun (WGS) entry which is preliminary data.</text>
</comment>
<feature type="transmembrane region" description="Helical" evidence="2">
    <location>
        <begin position="107"/>
        <end position="124"/>
    </location>
</feature>
<dbReference type="AlphaFoldDB" id="A0A1X2G5M1"/>
<dbReference type="Proteomes" id="UP000242146">
    <property type="component" value="Unassembled WGS sequence"/>
</dbReference>
<feature type="compositionally biased region" description="Polar residues" evidence="1">
    <location>
        <begin position="344"/>
        <end position="375"/>
    </location>
</feature>
<evidence type="ECO:0000313" key="4">
    <source>
        <dbReference type="Proteomes" id="UP000242146"/>
    </source>
</evidence>
<evidence type="ECO:0000256" key="1">
    <source>
        <dbReference type="SAM" id="MobiDB-lite"/>
    </source>
</evidence>
<gene>
    <name evidence="3" type="ORF">DM01DRAFT_1410891</name>
</gene>
<feature type="transmembrane region" description="Helical" evidence="2">
    <location>
        <begin position="47"/>
        <end position="69"/>
    </location>
</feature>
<dbReference type="EMBL" id="MCGT01000041">
    <property type="protein sequence ID" value="ORX45684.1"/>
    <property type="molecule type" value="Genomic_DNA"/>
</dbReference>
<name>A0A1X2G5M1_9FUNG</name>
<feature type="transmembrane region" description="Helical" evidence="2">
    <location>
        <begin position="200"/>
        <end position="221"/>
    </location>
</feature>
<proteinExistence type="predicted"/>
<feature type="region of interest" description="Disordered" evidence="1">
    <location>
        <begin position="344"/>
        <end position="389"/>
    </location>
</feature>
<reference evidence="3 4" key="1">
    <citation type="submission" date="2016-07" db="EMBL/GenBank/DDBJ databases">
        <title>Pervasive Adenine N6-methylation of Active Genes in Fungi.</title>
        <authorList>
            <consortium name="DOE Joint Genome Institute"/>
            <person name="Mondo S.J."/>
            <person name="Dannebaum R.O."/>
            <person name="Kuo R.C."/>
            <person name="Labutti K."/>
            <person name="Haridas S."/>
            <person name="Kuo A."/>
            <person name="Salamov A."/>
            <person name="Ahrendt S.R."/>
            <person name="Lipzen A."/>
            <person name="Sullivan W."/>
            <person name="Andreopoulos W.B."/>
            <person name="Clum A."/>
            <person name="Lindquist E."/>
            <person name="Daum C."/>
            <person name="Ramamoorthy G.K."/>
            <person name="Gryganskyi A."/>
            <person name="Culley D."/>
            <person name="Magnuson J.K."/>
            <person name="James T.Y."/>
            <person name="O'Malley M.A."/>
            <person name="Stajich J.E."/>
            <person name="Spatafora J.W."/>
            <person name="Visel A."/>
            <person name="Grigoriev I.V."/>
        </authorList>
    </citation>
    <scope>NUCLEOTIDE SEQUENCE [LARGE SCALE GENOMIC DNA]</scope>
    <source>
        <strain evidence="3 4">NRRL 3301</strain>
    </source>
</reference>
<keyword evidence="2" id="KW-0812">Transmembrane</keyword>
<keyword evidence="2" id="KW-1133">Transmembrane helix</keyword>
<organism evidence="3 4">
    <name type="scientific">Hesseltinella vesiculosa</name>
    <dbReference type="NCBI Taxonomy" id="101127"/>
    <lineage>
        <taxon>Eukaryota</taxon>
        <taxon>Fungi</taxon>
        <taxon>Fungi incertae sedis</taxon>
        <taxon>Mucoromycota</taxon>
        <taxon>Mucoromycotina</taxon>
        <taxon>Mucoromycetes</taxon>
        <taxon>Mucorales</taxon>
        <taxon>Cunninghamellaceae</taxon>
        <taxon>Hesseltinella</taxon>
    </lineage>
</organism>
<feature type="region of interest" description="Disordered" evidence="1">
    <location>
        <begin position="309"/>
        <end position="332"/>
    </location>
</feature>
<feature type="compositionally biased region" description="Basic and acidic residues" evidence="1">
    <location>
        <begin position="309"/>
        <end position="322"/>
    </location>
</feature>